<dbReference type="Proteomes" id="UP000223025">
    <property type="component" value="Segment"/>
</dbReference>
<organism evidence="1 2">
    <name type="scientific">Agrobacterium phage Atu_ph07</name>
    <dbReference type="NCBI Taxonomy" id="2024264"/>
    <lineage>
        <taxon>Viruses</taxon>
        <taxon>Duplodnaviria</taxon>
        <taxon>Heunggongvirae</taxon>
        <taxon>Uroviricota</taxon>
        <taxon>Caudoviricetes</taxon>
        <taxon>Polybotosvirus</taxon>
        <taxon>Polybotosvirus Atuph07</taxon>
    </lineage>
</organism>
<dbReference type="EMBL" id="MF403008">
    <property type="protein sequence ID" value="AUZ95232.1"/>
    <property type="molecule type" value="Genomic_DNA"/>
</dbReference>
<dbReference type="GeneID" id="40088476"/>
<proteinExistence type="predicted"/>
<dbReference type="KEGG" id="vg:40088476"/>
<evidence type="ECO:0000313" key="2">
    <source>
        <dbReference type="Proteomes" id="UP000223025"/>
    </source>
</evidence>
<protein>
    <submittedName>
        <fullName evidence="1">Uncharacterized protein</fullName>
    </submittedName>
</protein>
<dbReference type="RefSeq" id="YP_009612138.1">
    <property type="nucleotide sequence ID" value="NC_042013.1"/>
</dbReference>
<accession>A0A2L0V085</accession>
<evidence type="ECO:0000313" key="1">
    <source>
        <dbReference type="EMBL" id="AUZ95232.1"/>
    </source>
</evidence>
<sequence length="193" mass="22094">MRIFLWLLIISSILIKSSYDEPVTISGRTDDTLYFYNNLTNYIIISTGTGGNLDGMIEFRKTYPEFNIIIDGDCYSACTLLLGMKNVYYTENASFYFHSSYNLTCGLFFSKTVGLSQKGNMTMMEVFDIPIRKWIRKSKAYESLSFTKLPNELLDGYKASFIPSSLLPNYKRDGRSGLDFIKYTADDVRCPSM</sequence>
<reference evidence="1 2" key="1">
    <citation type="submission" date="2017-06" db="EMBL/GenBank/DDBJ databases">
        <authorList>
            <person name="Kim H.J."/>
            <person name="Triplett B.A."/>
        </authorList>
    </citation>
    <scope>NUCLEOTIDE SEQUENCE [LARGE SCALE GENOMIC DNA]</scope>
</reference>
<name>A0A2L0V085_9CAUD</name>
<keyword evidence="2" id="KW-1185">Reference proteome</keyword>